<organism evidence="4 5">
    <name type="scientific">Lentinula aciculospora</name>
    <dbReference type="NCBI Taxonomy" id="153920"/>
    <lineage>
        <taxon>Eukaryota</taxon>
        <taxon>Fungi</taxon>
        <taxon>Dikarya</taxon>
        <taxon>Basidiomycota</taxon>
        <taxon>Agaricomycotina</taxon>
        <taxon>Agaricomycetes</taxon>
        <taxon>Agaricomycetidae</taxon>
        <taxon>Agaricales</taxon>
        <taxon>Marasmiineae</taxon>
        <taxon>Omphalotaceae</taxon>
        <taxon>Lentinula</taxon>
    </lineage>
</organism>
<dbReference type="Proteomes" id="UP001150266">
    <property type="component" value="Unassembled WGS sequence"/>
</dbReference>
<dbReference type="AlphaFoldDB" id="A0A9W9DKE7"/>
<keyword evidence="1" id="KW-0378">Hydrolase</keyword>
<dbReference type="GO" id="GO:0016787">
    <property type="term" value="F:hydrolase activity"/>
    <property type="evidence" value="ECO:0007669"/>
    <property type="project" value="UniProtKB-KW"/>
</dbReference>
<protein>
    <submittedName>
        <fullName evidence="4">FSH1-domain-containing protein</fullName>
    </submittedName>
</protein>
<dbReference type="Pfam" id="PF03959">
    <property type="entry name" value="FSH1"/>
    <property type="match status" value="1"/>
</dbReference>
<evidence type="ECO:0000256" key="2">
    <source>
        <dbReference type="SAM" id="SignalP"/>
    </source>
</evidence>
<evidence type="ECO:0000313" key="4">
    <source>
        <dbReference type="EMBL" id="KAJ4473867.1"/>
    </source>
</evidence>
<gene>
    <name evidence="4" type="ORF">J3R30DRAFT_3512222</name>
</gene>
<evidence type="ECO:0000313" key="5">
    <source>
        <dbReference type="Proteomes" id="UP001150266"/>
    </source>
</evidence>
<reference evidence="4" key="1">
    <citation type="submission" date="2022-08" db="EMBL/GenBank/DDBJ databases">
        <title>A Global Phylogenomic Analysis of the Shiitake Genus Lentinula.</title>
        <authorList>
            <consortium name="DOE Joint Genome Institute"/>
            <person name="Sierra-Patev S."/>
            <person name="Min B."/>
            <person name="Naranjo-Ortiz M."/>
            <person name="Looney B."/>
            <person name="Konkel Z."/>
            <person name="Slot J.C."/>
            <person name="Sakamoto Y."/>
            <person name="Steenwyk J.L."/>
            <person name="Rokas A."/>
            <person name="Carro J."/>
            <person name="Camarero S."/>
            <person name="Ferreira P."/>
            <person name="Molpeceres G."/>
            <person name="Ruiz-Duenas F.J."/>
            <person name="Serrano A."/>
            <person name="Henrissat B."/>
            <person name="Drula E."/>
            <person name="Hughes K.W."/>
            <person name="Mata J.L."/>
            <person name="Ishikawa N.K."/>
            <person name="Vargas-Isla R."/>
            <person name="Ushijima S."/>
            <person name="Smith C.A."/>
            <person name="Ahrendt S."/>
            <person name="Andreopoulos W."/>
            <person name="He G."/>
            <person name="Labutti K."/>
            <person name="Lipzen A."/>
            <person name="Ng V."/>
            <person name="Riley R."/>
            <person name="Sandor L."/>
            <person name="Barry K."/>
            <person name="Martinez A.T."/>
            <person name="Xiao Y."/>
            <person name="Gibbons J.G."/>
            <person name="Terashima K."/>
            <person name="Grigoriev I.V."/>
            <person name="Hibbett D.S."/>
        </authorList>
    </citation>
    <scope>NUCLEOTIDE SEQUENCE</scope>
    <source>
        <strain evidence="4">JLM2183</strain>
    </source>
</reference>
<dbReference type="PANTHER" id="PTHR48070">
    <property type="entry name" value="ESTERASE OVCA2"/>
    <property type="match status" value="1"/>
</dbReference>
<dbReference type="GO" id="GO:0005737">
    <property type="term" value="C:cytoplasm"/>
    <property type="evidence" value="ECO:0007669"/>
    <property type="project" value="TreeGrafter"/>
</dbReference>
<sequence>MALATKNTPTLYLYLFLPTIFYLPSSTHGSNCRFSKNVYTAMSSTTLKRILVLHGYAQNGYIFSKRLSALRKQCKNTVEFVFIDAPHVLQPEDLFENENEPTEPEANADPLKDPNAILRGWWKFADKEKTISTGMETSLVFLRDLLKDAVDNGKVFDGVFGFSQGAAMGAVLTALLETPSKFSAFLVNDKGPHPPLSLCVCAAGFLPTFPFSTTILSPTSGFTTPTLHICGLADPIIPFARAKLLTELTPNGRIETHDGGHFVPSKNSWRKFIAAWIKDPLDGDIPSP</sequence>
<dbReference type="SUPFAM" id="SSF53474">
    <property type="entry name" value="alpha/beta-Hydrolases"/>
    <property type="match status" value="1"/>
</dbReference>
<comment type="caution">
    <text evidence="4">The sequence shown here is derived from an EMBL/GenBank/DDBJ whole genome shotgun (WGS) entry which is preliminary data.</text>
</comment>
<feature type="signal peptide" evidence="2">
    <location>
        <begin position="1"/>
        <end position="29"/>
    </location>
</feature>
<dbReference type="EMBL" id="JAOTPV010000017">
    <property type="protein sequence ID" value="KAJ4473867.1"/>
    <property type="molecule type" value="Genomic_DNA"/>
</dbReference>
<dbReference type="InterPro" id="IPR029058">
    <property type="entry name" value="AB_hydrolase_fold"/>
</dbReference>
<dbReference type="PANTHER" id="PTHR48070:SF6">
    <property type="entry name" value="ESTERASE OVCA2"/>
    <property type="match status" value="1"/>
</dbReference>
<dbReference type="OrthoDB" id="2094269at2759"/>
<keyword evidence="2" id="KW-0732">Signal</keyword>
<dbReference type="GO" id="GO:0005634">
    <property type="term" value="C:nucleus"/>
    <property type="evidence" value="ECO:0007669"/>
    <property type="project" value="TreeGrafter"/>
</dbReference>
<evidence type="ECO:0000259" key="3">
    <source>
        <dbReference type="Pfam" id="PF03959"/>
    </source>
</evidence>
<keyword evidence="5" id="KW-1185">Reference proteome</keyword>
<name>A0A9W9DKE7_9AGAR</name>
<dbReference type="InterPro" id="IPR005645">
    <property type="entry name" value="FSH-like_dom"/>
</dbReference>
<proteinExistence type="predicted"/>
<accession>A0A9W9DKE7</accession>
<evidence type="ECO:0000256" key="1">
    <source>
        <dbReference type="ARBA" id="ARBA00022801"/>
    </source>
</evidence>
<feature type="domain" description="Serine hydrolase" evidence="3">
    <location>
        <begin position="46"/>
        <end position="272"/>
    </location>
</feature>
<dbReference type="Gene3D" id="3.40.50.1820">
    <property type="entry name" value="alpha/beta hydrolase"/>
    <property type="match status" value="1"/>
</dbReference>
<dbReference type="InterPro" id="IPR050593">
    <property type="entry name" value="LovG"/>
</dbReference>
<feature type="chain" id="PRO_5040799305" evidence="2">
    <location>
        <begin position="30"/>
        <end position="288"/>
    </location>
</feature>